<dbReference type="EMBL" id="CP104013">
    <property type="protein sequence ID" value="UYP48432.1"/>
    <property type="molecule type" value="Genomic_DNA"/>
</dbReference>
<dbReference type="InterPro" id="IPR003607">
    <property type="entry name" value="HD/PDEase_dom"/>
</dbReference>
<dbReference type="Proteomes" id="UP001208689">
    <property type="component" value="Chromosome"/>
</dbReference>
<protein>
    <recommendedName>
        <fullName evidence="1">HD domain-containing protein</fullName>
    </recommendedName>
</protein>
<name>A0ABY6HZX9_9ARCH</name>
<accession>A0ABY6HZX9</accession>
<gene>
    <name evidence="2" type="ORF">NEF87_004717</name>
</gene>
<dbReference type="SMART" id="SM00471">
    <property type="entry name" value="HDc"/>
    <property type="match status" value="1"/>
</dbReference>
<dbReference type="SUPFAM" id="SSF109604">
    <property type="entry name" value="HD-domain/PDEase-like"/>
    <property type="match status" value="1"/>
</dbReference>
<dbReference type="InterPro" id="IPR006674">
    <property type="entry name" value="HD_domain"/>
</dbReference>
<dbReference type="Pfam" id="PF01966">
    <property type="entry name" value="HD"/>
    <property type="match status" value="1"/>
</dbReference>
<dbReference type="PANTHER" id="PTHR33594">
    <property type="entry name" value="SUPERFAMILY HYDROLASE, PUTATIVE (AFU_ORTHOLOGUE AFUA_1G03035)-RELATED"/>
    <property type="match status" value="1"/>
</dbReference>
<proteinExistence type="predicted"/>
<evidence type="ECO:0000313" key="2">
    <source>
        <dbReference type="EMBL" id="UYP48432.1"/>
    </source>
</evidence>
<dbReference type="Gene3D" id="1.10.3210.10">
    <property type="entry name" value="Hypothetical protein af1432"/>
    <property type="match status" value="1"/>
</dbReference>
<dbReference type="PANTHER" id="PTHR33594:SF1">
    <property type="entry name" value="HD_PDEASE DOMAIN-CONTAINING PROTEIN"/>
    <property type="match status" value="1"/>
</dbReference>
<reference evidence="2" key="1">
    <citation type="submission" date="2022-09" db="EMBL/GenBank/DDBJ databases">
        <title>Actin cytoskeleton and complex cell architecture in an #Asgard archaeon.</title>
        <authorList>
            <person name="Ponce Toledo R.I."/>
            <person name="Schleper C."/>
            <person name="Rodrigues Oliveira T."/>
            <person name="Wollweber F."/>
            <person name="Xu J."/>
            <person name="Rittmann S."/>
            <person name="Klingl A."/>
            <person name="Pilhofer M."/>
        </authorList>
    </citation>
    <scope>NUCLEOTIDE SEQUENCE</scope>
    <source>
        <strain evidence="2">B-35</strain>
    </source>
</reference>
<dbReference type="CDD" id="cd00077">
    <property type="entry name" value="HDc"/>
    <property type="match status" value="1"/>
</dbReference>
<sequence>MVFSRKLTNEETQILIKLQEFVRSAHAESNSHDYAHVLTVCRYAIQIGKSISESVDPFILSAGALLHDIGKTNSVFSHIHGLFGGSLAEEFLDGLKIDENVRDAICRVVIRHTPTSMISPETPEEKAVFDADTLDRIGLMGLLRGFIGKEGAMDKIMNKYITKRKLDYEKLNFKVSRDIGLEKDQMMDAFIQIIQNRLDLRMESIKDIFSKEGLINNH</sequence>
<evidence type="ECO:0000313" key="3">
    <source>
        <dbReference type="Proteomes" id="UP001208689"/>
    </source>
</evidence>
<organism evidence="2 3">
    <name type="scientific">Candidatus Lokiarchaeum ossiferum</name>
    <dbReference type="NCBI Taxonomy" id="2951803"/>
    <lineage>
        <taxon>Archaea</taxon>
        <taxon>Promethearchaeati</taxon>
        <taxon>Promethearchaeota</taxon>
        <taxon>Promethearchaeia</taxon>
        <taxon>Promethearchaeales</taxon>
        <taxon>Promethearchaeaceae</taxon>
        <taxon>Candidatus Lokiarchaeum</taxon>
    </lineage>
</organism>
<feature type="domain" description="HD" evidence="1">
    <location>
        <begin position="33"/>
        <end position="137"/>
    </location>
</feature>
<evidence type="ECO:0000259" key="1">
    <source>
        <dbReference type="PROSITE" id="PS51831"/>
    </source>
</evidence>
<dbReference type="PROSITE" id="PS51831">
    <property type="entry name" value="HD"/>
    <property type="match status" value="1"/>
</dbReference>
<keyword evidence="3" id="KW-1185">Reference proteome</keyword>